<keyword evidence="3" id="KW-1185">Reference proteome</keyword>
<dbReference type="AlphaFoldDB" id="A0A4Y2AA79"/>
<protein>
    <submittedName>
        <fullName evidence="2">Uncharacterized protein</fullName>
    </submittedName>
</protein>
<comment type="caution">
    <text evidence="2">The sequence shown here is derived from an EMBL/GenBank/DDBJ whole genome shotgun (WGS) entry which is preliminary data.</text>
</comment>
<proteinExistence type="predicted"/>
<organism evidence="2 3">
    <name type="scientific">Araneus ventricosus</name>
    <name type="common">Orbweaver spider</name>
    <name type="synonym">Epeira ventricosa</name>
    <dbReference type="NCBI Taxonomy" id="182803"/>
    <lineage>
        <taxon>Eukaryota</taxon>
        <taxon>Metazoa</taxon>
        <taxon>Ecdysozoa</taxon>
        <taxon>Arthropoda</taxon>
        <taxon>Chelicerata</taxon>
        <taxon>Arachnida</taxon>
        <taxon>Araneae</taxon>
        <taxon>Araneomorphae</taxon>
        <taxon>Entelegynae</taxon>
        <taxon>Araneoidea</taxon>
        <taxon>Araneidae</taxon>
        <taxon>Araneus</taxon>
    </lineage>
</organism>
<dbReference type="EMBL" id="BGPR01079661">
    <property type="protein sequence ID" value="GBL75474.1"/>
    <property type="molecule type" value="Genomic_DNA"/>
</dbReference>
<accession>A0A4Y2AA79</accession>
<evidence type="ECO:0000313" key="3">
    <source>
        <dbReference type="Proteomes" id="UP000499080"/>
    </source>
</evidence>
<dbReference type="Proteomes" id="UP000499080">
    <property type="component" value="Unassembled WGS sequence"/>
</dbReference>
<dbReference type="PANTHER" id="PTHR46114:SF1">
    <property type="entry name" value="ZAD DOMAIN-CONTAINING PROTEIN"/>
    <property type="match status" value="1"/>
</dbReference>
<name>A0A4Y2AA79_ARAVE</name>
<dbReference type="EMBL" id="BGPR01079942">
    <property type="protein sequence ID" value="GBL76702.1"/>
    <property type="molecule type" value="Genomic_DNA"/>
</dbReference>
<gene>
    <name evidence="1" type="ORF">AVEN_139765_1</name>
    <name evidence="2" type="ORF">AVEN_257400_1</name>
</gene>
<evidence type="ECO:0000313" key="2">
    <source>
        <dbReference type="EMBL" id="GBL76702.1"/>
    </source>
</evidence>
<dbReference type="PANTHER" id="PTHR46114">
    <property type="entry name" value="APPLE DOMAIN-CONTAINING PROTEIN"/>
    <property type="match status" value="1"/>
</dbReference>
<dbReference type="OrthoDB" id="7549893at2759"/>
<sequence length="221" mass="25455">MKRKRRKQETTARNLCACKSQKNYMSHWYPPWFTASAKDSDNRRLPIDIFPESLHMQAPTVFFMPLMECSRPLAFLACLRRFESDCRLSWIASRLHQLLLLSAPVGQQGQKKALYEEGVAQAKVPHTRCEKCRERTSSCLRKILLPPLHIKSGLMKNFVKAMDCGGSGFQYLRMKFPKVSAAKIKKGIFVGPQIRQLMKDPVFESKLTKKEAAAYGHHLRR</sequence>
<reference evidence="2 3" key="1">
    <citation type="journal article" date="2019" name="Sci. Rep.">
        <title>Orb-weaving spider Araneus ventricosus genome elucidates the spidroin gene catalogue.</title>
        <authorList>
            <person name="Kono N."/>
            <person name="Nakamura H."/>
            <person name="Ohtoshi R."/>
            <person name="Moran D.A.P."/>
            <person name="Shinohara A."/>
            <person name="Yoshida Y."/>
            <person name="Fujiwara M."/>
            <person name="Mori M."/>
            <person name="Tomita M."/>
            <person name="Arakawa K."/>
        </authorList>
    </citation>
    <scope>NUCLEOTIDE SEQUENCE [LARGE SCALE GENOMIC DNA]</scope>
</reference>
<evidence type="ECO:0000313" key="1">
    <source>
        <dbReference type="EMBL" id="GBL75474.1"/>
    </source>
</evidence>